<comment type="caution">
    <text evidence="2">The sequence shown here is derived from an EMBL/GenBank/DDBJ whole genome shotgun (WGS) entry which is preliminary data.</text>
</comment>
<reference evidence="2 3" key="1">
    <citation type="submission" date="2018-08" db="EMBL/GenBank/DDBJ databases">
        <title>Recombination of ecologically and evolutionarily significant loci maintains genetic cohesion in the Pseudomonas syringae species complex.</title>
        <authorList>
            <person name="Dillon M."/>
            <person name="Thakur S."/>
            <person name="Almeida R.N.D."/>
            <person name="Weir B.S."/>
            <person name="Guttman D.S."/>
        </authorList>
    </citation>
    <scope>NUCLEOTIDE SEQUENCE [LARGE SCALE GENOMIC DNA]</scope>
    <source>
        <strain evidence="2 3">19322</strain>
    </source>
</reference>
<evidence type="ECO:0000256" key="1">
    <source>
        <dbReference type="SAM" id="SignalP"/>
    </source>
</evidence>
<accession>A0A3M2WID4</accession>
<proteinExistence type="predicted"/>
<organism evidence="2 3">
    <name type="scientific">Pseudomonas amygdali pv. morsprunorum</name>
    <dbReference type="NCBI Taxonomy" id="129138"/>
    <lineage>
        <taxon>Bacteria</taxon>
        <taxon>Pseudomonadati</taxon>
        <taxon>Pseudomonadota</taxon>
        <taxon>Gammaproteobacteria</taxon>
        <taxon>Pseudomonadales</taxon>
        <taxon>Pseudomonadaceae</taxon>
        <taxon>Pseudomonas</taxon>
        <taxon>Pseudomonas amygdali</taxon>
    </lineage>
</organism>
<evidence type="ECO:0000313" key="2">
    <source>
        <dbReference type="EMBL" id="RML51296.1"/>
    </source>
</evidence>
<name>A0A3M2WID4_PSEA0</name>
<evidence type="ECO:0000313" key="3">
    <source>
        <dbReference type="Proteomes" id="UP000277952"/>
    </source>
</evidence>
<keyword evidence="1" id="KW-0732">Signal</keyword>
<evidence type="ECO:0008006" key="4">
    <source>
        <dbReference type="Google" id="ProtNLM"/>
    </source>
</evidence>
<protein>
    <recommendedName>
        <fullName evidence="4">Secreted protein</fullName>
    </recommendedName>
</protein>
<gene>
    <name evidence="2" type="ORF">ALQ94_05251</name>
</gene>
<sequence length="130" mass="14181">MVRRREWRCSIARMMSPVWLMRPLLRSLQMISVTAMADSSTAHAKTLPSGDGSTRLAATAMTQTAISNTKNFSISRIIFLMDPFIKSSTTDGRVLLSSALTAKSAVYRQMGFFGSTAQMKALVVAMISGP</sequence>
<dbReference type="EMBL" id="RBNS01000222">
    <property type="protein sequence ID" value="RML51296.1"/>
    <property type="molecule type" value="Genomic_DNA"/>
</dbReference>
<feature type="signal peptide" evidence="1">
    <location>
        <begin position="1"/>
        <end position="44"/>
    </location>
</feature>
<dbReference type="Proteomes" id="UP000277952">
    <property type="component" value="Unassembled WGS sequence"/>
</dbReference>
<dbReference type="AlphaFoldDB" id="A0A3M2WID4"/>
<feature type="chain" id="PRO_5018095518" description="Secreted protein" evidence="1">
    <location>
        <begin position="45"/>
        <end position="130"/>
    </location>
</feature>